<evidence type="ECO:0000256" key="2">
    <source>
        <dbReference type="ARBA" id="ARBA00022475"/>
    </source>
</evidence>
<evidence type="ECO:0000256" key="3">
    <source>
        <dbReference type="ARBA" id="ARBA00022692"/>
    </source>
</evidence>
<dbReference type="Pfam" id="PF13567">
    <property type="entry name" value="DUF4131"/>
    <property type="match status" value="1"/>
</dbReference>
<proteinExistence type="predicted"/>
<dbReference type="InterPro" id="IPR036866">
    <property type="entry name" value="RibonucZ/Hydroxyglut_hydro"/>
</dbReference>
<dbReference type="AlphaFoldDB" id="W0HUW7"/>
<feature type="transmembrane region" description="Helical" evidence="6">
    <location>
        <begin position="329"/>
        <end position="348"/>
    </location>
</feature>
<evidence type="ECO:0000256" key="1">
    <source>
        <dbReference type="ARBA" id="ARBA00004651"/>
    </source>
</evidence>
<dbReference type="InterPro" id="IPR052159">
    <property type="entry name" value="Competence_DNA_uptake"/>
</dbReference>
<evidence type="ECO:0000256" key="6">
    <source>
        <dbReference type="SAM" id="Phobius"/>
    </source>
</evidence>
<dbReference type="PATRIC" id="fig|1239307.3.peg.2921"/>
<name>W0HUW7_9GAMM</name>
<feature type="transmembrane region" description="Helical" evidence="6">
    <location>
        <begin position="24"/>
        <end position="43"/>
    </location>
</feature>
<dbReference type="NCBIfam" id="TIGR00361">
    <property type="entry name" value="ComEC_Rec2"/>
    <property type="match status" value="1"/>
</dbReference>
<dbReference type="InterPro" id="IPR001279">
    <property type="entry name" value="Metallo-B-lactamas"/>
</dbReference>
<keyword evidence="3 6" id="KW-0812">Transmembrane</keyword>
<dbReference type="NCBIfam" id="TIGR00360">
    <property type="entry name" value="ComEC_N-term"/>
    <property type="match status" value="1"/>
</dbReference>
<dbReference type="Pfam" id="PF03772">
    <property type="entry name" value="Competence"/>
    <property type="match status" value="1"/>
</dbReference>
<protein>
    <submittedName>
        <fullName evidence="8">Putative competence related protein</fullName>
    </submittedName>
</protein>
<dbReference type="HOGENOM" id="CLU_010363_3_0_6"/>
<keyword evidence="2" id="KW-1003">Cell membrane</keyword>
<dbReference type="CDD" id="cd07731">
    <property type="entry name" value="ComA-like_MBL-fold"/>
    <property type="match status" value="1"/>
</dbReference>
<feature type="transmembrane region" description="Helical" evidence="6">
    <location>
        <begin position="261"/>
        <end position="281"/>
    </location>
</feature>
<gene>
    <name evidence="8" type="ORF">Sant_2628</name>
</gene>
<dbReference type="RefSeq" id="WP_237234616.1">
    <property type="nucleotide sequence ID" value="NZ_CP006569.1"/>
</dbReference>
<dbReference type="NCBIfam" id="NF008580">
    <property type="entry name" value="PRK11539.1"/>
    <property type="match status" value="1"/>
</dbReference>
<dbReference type="InterPro" id="IPR004797">
    <property type="entry name" value="Competence_ComEC/Rec2"/>
</dbReference>
<feature type="transmembrane region" description="Helical" evidence="6">
    <location>
        <begin position="301"/>
        <end position="323"/>
    </location>
</feature>
<feature type="transmembrane region" description="Helical" evidence="6">
    <location>
        <begin position="400"/>
        <end position="422"/>
    </location>
</feature>
<feature type="transmembrane region" description="Helical" evidence="6">
    <location>
        <begin position="228"/>
        <end position="249"/>
    </location>
</feature>
<feature type="transmembrane region" description="Helical" evidence="6">
    <location>
        <begin position="451"/>
        <end position="472"/>
    </location>
</feature>
<evidence type="ECO:0000256" key="5">
    <source>
        <dbReference type="ARBA" id="ARBA00023136"/>
    </source>
</evidence>
<evidence type="ECO:0000313" key="8">
    <source>
        <dbReference type="EMBL" id="AHF77656.1"/>
    </source>
</evidence>
<dbReference type="Gene3D" id="3.60.15.10">
    <property type="entry name" value="Ribonuclease Z/Hydroxyacylglutathione hydrolase-like"/>
    <property type="match status" value="1"/>
</dbReference>
<dbReference type="PANTHER" id="PTHR30619">
    <property type="entry name" value="DNA INTERNALIZATION/COMPETENCE PROTEIN COMEC/REC2"/>
    <property type="match status" value="1"/>
</dbReference>
<dbReference type="PANTHER" id="PTHR30619:SF1">
    <property type="entry name" value="RECOMBINATION PROTEIN 2"/>
    <property type="match status" value="1"/>
</dbReference>
<dbReference type="GO" id="GO:0030420">
    <property type="term" value="P:establishment of competence for transformation"/>
    <property type="evidence" value="ECO:0007669"/>
    <property type="project" value="InterPro"/>
</dbReference>
<organism evidence="8 9">
    <name type="scientific">Sodalis praecaptivus</name>
    <dbReference type="NCBI Taxonomy" id="1239307"/>
    <lineage>
        <taxon>Bacteria</taxon>
        <taxon>Pseudomonadati</taxon>
        <taxon>Pseudomonadota</taxon>
        <taxon>Gammaproteobacteria</taxon>
        <taxon>Enterobacterales</taxon>
        <taxon>Bruguierivoracaceae</taxon>
        <taxon>Sodalis</taxon>
    </lineage>
</organism>
<evidence type="ECO:0000256" key="4">
    <source>
        <dbReference type="ARBA" id="ARBA00022989"/>
    </source>
</evidence>
<sequence length="760" mass="84071">MPLSMTALALAVIAGNVPLLFLPQLPTAGALCCLLAAGWLLLLTGRRTAQYLAVGVLMLAWSGHHARLLLVQTTAWSQGNQTLIARVATLNLSAENAPARLVVRVSHINGQRVFPPVAVALRWRAPPVRWCAGQQWRLRVALQPVHGRMNQGGFDSQRWAMANHQPLQGRVLRARLLSDGCGLRQRWVDRAIKSMQQPRWRALMLALGFGTTQEISDGEWQLLSRTGIAHLMAISGLHIGLAALFGWLVARGAQFFWPARAIGVGAPLLFCWVCAAGYVALSGANFPAQRGLLALTLWTIVRLRGVTLSPWQILLWCVSLILITDPLAVLSNSLWLSCTAVAALIFFFQWAPLPARCRRGWRWCGIRWLHLQGGMTLLLLPMQCLLFHGGNPLALVANMWAVPLVSFISTPLILAAIVTGGLKGVSAQLWRWADLSLDGVMAPLAPLAQGWLTLSGQGLVISAAGWLGIIIWRFGWWRAYPLTMAVLAVLMLQSLRPPATDESRWRLDMLDVGHGLAVSIERDGKTLLYDTGAGWREGDMGKAAILPYLAWRGLAPEHIYLSHSHEDHIGGLASVRRVWQAVPVSSSFRAPGHGLCLRGQRWRWRGLHFEVLWPPASVASAGNNDSCVLRIDDGRFRVLLTGDIEAPAERALLRLDRPALRAEVLQVPHHGSKTSSTAPFLRAVRPQVALASAGRYSPWRLPAEAVVQRYRRLGIRWRDTAVSGQLSVRFYARSFEVLAYRGQISRRWYHQWFGVAALNR</sequence>
<dbReference type="Proteomes" id="UP000019028">
    <property type="component" value="Chromosome"/>
</dbReference>
<dbReference type="InterPro" id="IPR004477">
    <property type="entry name" value="ComEC_N"/>
</dbReference>
<comment type="subcellular location">
    <subcellularLocation>
        <location evidence="1">Cell membrane</location>
        <topology evidence="1">Multi-pass membrane protein</topology>
    </subcellularLocation>
</comment>
<reference evidence="8 9" key="1">
    <citation type="journal article" date="2014" name="Genome Biol. Evol.">
        <title>Genome degeneration and adaptation in a nascent stage of symbiosis.</title>
        <authorList>
            <person name="Oakeson K.F."/>
            <person name="Gil R."/>
            <person name="Clayton A.L."/>
            <person name="Dunn D.M."/>
            <person name="von Niederhausern A.C."/>
            <person name="Hamil C."/>
            <person name="Aoyagi A."/>
            <person name="Duval B."/>
            <person name="Baca A."/>
            <person name="Silva F.J."/>
            <person name="Vallier A."/>
            <person name="Jackson D.G."/>
            <person name="Latorre A."/>
            <person name="Weiss R.B."/>
            <person name="Heddi A."/>
            <person name="Moya A."/>
            <person name="Dale C."/>
        </authorList>
    </citation>
    <scope>NUCLEOTIDE SEQUENCE [LARGE SCALE GENOMIC DNA]</scope>
    <source>
        <strain evidence="8 9">HS1</strain>
    </source>
</reference>
<dbReference type="EMBL" id="CP006569">
    <property type="protein sequence ID" value="AHF77656.1"/>
    <property type="molecule type" value="Genomic_DNA"/>
</dbReference>
<keyword evidence="4 6" id="KW-1133">Transmembrane helix</keyword>
<keyword evidence="5 6" id="KW-0472">Membrane</keyword>
<accession>W0HUW7</accession>
<feature type="domain" description="Metallo-beta-lactamase" evidence="7">
    <location>
        <begin position="514"/>
        <end position="695"/>
    </location>
</feature>
<dbReference type="SMART" id="SM00849">
    <property type="entry name" value="Lactamase_B"/>
    <property type="match status" value="1"/>
</dbReference>
<dbReference type="KEGG" id="sod:Sant_2628"/>
<dbReference type="InterPro" id="IPR025405">
    <property type="entry name" value="DUF4131"/>
</dbReference>
<evidence type="ECO:0000259" key="7">
    <source>
        <dbReference type="SMART" id="SM00849"/>
    </source>
</evidence>
<dbReference type="GO" id="GO:0005886">
    <property type="term" value="C:plasma membrane"/>
    <property type="evidence" value="ECO:0007669"/>
    <property type="project" value="UniProtKB-SubCell"/>
</dbReference>
<keyword evidence="9" id="KW-1185">Reference proteome</keyword>
<dbReference type="Pfam" id="PF00753">
    <property type="entry name" value="Lactamase_B"/>
    <property type="match status" value="1"/>
</dbReference>
<dbReference type="InterPro" id="IPR035681">
    <property type="entry name" value="ComA-like_MBL"/>
</dbReference>
<dbReference type="SUPFAM" id="SSF56281">
    <property type="entry name" value="Metallo-hydrolase/oxidoreductase"/>
    <property type="match status" value="1"/>
</dbReference>
<evidence type="ECO:0000313" key="9">
    <source>
        <dbReference type="Proteomes" id="UP000019028"/>
    </source>
</evidence>
<feature type="transmembrane region" description="Helical" evidence="6">
    <location>
        <begin position="368"/>
        <end position="388"/>
    </location>
</feature>